<comment type="catalytic activity">
    <reaction evidence="2">
        <text>1D-myo-inositol hexakisphosphate + ATP = 1-diphospho-1D-myo-inositol 2,3,4,5,6-pentakisphosphate + ADP</text>
        <dbReference type="Rhea" id="RHEA:37459"/>
        <dbReference type="ChEBI" id="CHEBI:30616"/>
        <dbReference type="ChEBI" id="CHEBI:58130"/>
        <dbReference type="ChEBI" id="CHEBI:74946"/>
        <dbReference type="ChEBI" id="CHEBI:456216"/>
        <dbReference type="EC" id="2.7.4.24"/>
    </reaction>
    <physiologicalReaction direction="left-to-right" evidence="2">
        <dbReference type="Rhea" id="RHEA:37460"/>
    </physiologicalReaction>
</comment>
<dbReference type="Gene3D" id="3.40.50.11950">
    <property type="match status" value="1"/>
</dbReference>
<dbReference type="AlphaFoldDB" id="A0ABD1MED3"/>
<sequence length="91" mass="10335">MVEDKDEDGVLAMKKITIGVCVMEKKVKCGYKVFSAPMEHILQRLQVFGEFEVIHFGDKVILEEPIESVLDFFIAISNFAVVSFHFPLLLS</sequence>
<proteinExistence type="predicted"/>
<dbReference type="Proteomes" id="UP001603857">
    <property type="component" value="Unassembled WGS sequence"/>
</dbReference>
<protein>
    <recommendedName>
        <fullName evidence="3">VIP1 N-terminal domain-containing protein</fullName>
    </recommendedName>
</protein>
<name>A0ABD1MED3_9FABA</name>
<keyword evidence="5" id="KW-1185">Reference proteome</keyword>
<comment type="caution">
    <text evidence="4">The sequence shown here is derived from an EMBL/GenBank/DDBJ whole genome shotgun (WGS) entry which is preliminary data.</text>
</comment>
<accession>A0ABD1MED3</accession>
<comment type="catalytic activity">
    <reaction evidence="1">
        <text>5-diphospho-1D-myo-inositol 1,2,3,4,6-pentakisphosphate + ATP + H(+) = 1,5-bis(diphospho)-1D-myo-inositol 2,3,4,6-tetrakisphosphate + ADP</text>
        <dbReference type="Rhea" id="RHEA:10276"/>
        <dbReference type="ChEBI" id="CHEBI:15378"/>
        <dbReference type="ChEBI" id="CHEBI:30616"/>
        <dbReference type="ChEBI" id="CHEBI:58628"/>
        <dbReference type="ChEBI" id="CHEBI:77983"/>
        <dbReference type="ChEBI" id="CHEBI:456216"/>
        <dbReference type="EC" id="2.7.4.24"/>
    </reaction>
    <physiologicalReaction direction="left-to-right" evidence="1">
        <dbReference type="Rhea" id="RHEA:10277"/>
    </physiologicalReaction>
</comment>
<dbReference type="Pfam" id="PF18086">
    <property type="entry name" value="PPIP5K2_N"/>
    <property type="match status" value="1"/>
</dbReference>
<dbReference type="InterPro" id="IPR037446">
    <property type="entry name" value="His_Pase_VIP1"/>
</dbReference>
<dbReference type="PANTHER" id="PTHR12750">
    <property type="entry name" value="DIPHOSPHOINOSITOL PENTAKISPHOSPHATE KINASE"/>
    <property type="match status" value="1"/>
</dbReference>
<dbReference type="EMBL" id="JBGMDY010000005">
    <property type="protein sequence ID" value="KAL2334150.1"/>
    <property type="molecule type" value="Genomic_DNA"/>
</dbReference>
<dbReference type="PANTHER" id="PTHR12750:SF9">
    <property type="entry name" value="INOSITOL HEXAKISPHOSPHATE AND DIPHOSPHOINOSITOL-PENTAKISPHOSPHATE KINASE"/>
    <property type="match status" value="1"/>
</dbReference>
<evidence type="ECO:0000256" key="2">
    <source>
        <dbReference type="ARBA" id="ARBA00034629"/>
    </source>
</evidence>
<dbReference type="InterPro" id="IPR040557">
    <property type="entry name" value="VIP1_N"/>
</dbReference>
<feature type="domain" description="VIP1 N-terminal" evidence="3">
    <location>
        <begin position="16"/>
        <end position="74"/>
    </location>
</feature>
<evidence type="ECO:0000256" key="1">
    <source>
        <dbReference type="ARBA" id="ARBA00033696"/>
    </source>
</evidence>
<gene>
    <name evidence="4" type="ORF">Fmac_015363</name>
</gene>
<evidence type="ECO:0000313" key="4">
    <source>
        <dbReference type="EMBL" id="KAL2334150.1"/>
    </source>
</evidence>
<reference evidence="4 5" key="1">
    <citation type="submission" date="2024-08" db="EMBL/GenBank/DDBJ databases">
        <title>Insights into the chromosomal genome structure of Flemingia macrophylla.</title>
        <authorList>
            <person name="Ding Y."/>
            <person name="Zhao Y."/>
            <person name="Bi W."/>
            <person name="Wu M."/>
            <person name="Zhao G."/>
            <person name="Gong Y."/>
            <person name="Li W."/>
            <person name="Zhang P."/>
        </authorList>
    </citation>
    <scope>NUCLEOTIDE SEQUENCE [LARGE SCALE GENOMIC DNA]</scope>
    <source>
        <strain evidence="4">DYQJB</strain>
        <tissue evidence="4">Leaf</tissue>
    </source>
</reference>
<evidence type="ECO:0000259" key="3">
    <source>
        <dbReference type="Pfam" id="PF18086"/>
    </source>
</evidence>
<evidence type="ECO:0000313" key="5">
    <source>
        <dbReference type="Proteomes" id="UP001603857"/>
    </source>
</evidence>
<organism evidence="4 5">
    <name type="scientific">Flemingia macrophylla</name>
    <dbReference type="NCBI Taxonomy" id="520843"/>
    <lineage>
        <taxon>Eukaryota</taxon>
        <taxon>Viridiplantae</taxon>
        <taxon>Streptophyta</taxon>
        <taxon>Embryophyta</taxon>
        <taxon>Tracheophyta</taxon>
        <taxon>Spermatophyta</taxon>
        <taxon>Magnoliopsida</taxon>
        <taxon>eudicotyledons</taxon>
        <taxon>Gunneridae</taxon>
        <taxon>Pentapetalae</taxon>
        <taxon>rosids</taxon>
        <taxon>fabids</taxon>
        <taxon>Fabales</taxon>
        <taxon>Fabaceae</taxon>
        <taxon>Papilionoideae</taxon>
        <taxon>50 kb inversion clade</taxon>
        <taxon>NPAAA clade</taxon>
        <taxon>indigoferoid/millettioid clade</taxon>
        <taxon>Phaseoleae</taxon>
        <taxon>Flemingia</taxon>
    </lineage>
</organism>